<protein>
    <submittedName>
        <fullName evidence="1">Uncharacterized protein</fullName>
    </submittedName>
</protein>
<dbReference type="AlphaFoldDB" id="A0A6A4RUJ5"/>
<accession>A0A6A4RUJ5</accession>
<evidence type="ECO:0000313" key="1">
    <source>
        <dbReference type="EMBL" id="KAF0023708.1"/>
    </source>
</evidence>
<dbReference type="Proteomes" id="UP000438429">
    <property type="component" value="Unassembled WGS sequence"/>
</dbReference>
<proteinExistence type="predicted"/>
<organism evidence="1 2">
    <name type="scientific">Scophthalmus maximus</name>
    <name type="common">Turbot</name>
    <name type="synonym">Psetta maxima</name>
    <dbReference type="NCBI Taxonomy" id="52904"/>
    <lineage>
        <taxon>Eukaryota</taxon>
        <taxon>Metazoa</taxon>
        <taxon>Chordata</taxon>
        <taxon>Craniata</taxon>
        <taxon>Vertebrata</taxon>
        <taxon>Euteleostomi</taxon>
        <taxon>Actinopterygii</taxon>
        <taxon>Neopterygii</taxon>
        <taxon>Teleostei</taxon>
        <taxon>Neoteleostei</taxon>
        <taxon>Acanthomorphata</taxon>
        <taxon>Carangaria</taxon>
        <taxon>Pleuronectiformes</taxon>
        <taxon>Pleuronectoidei</taxon>
        <taxon>Scophthalmidae</taxon>
        <taxon>Scophthalmus</taxon>
    </lineage>
</organism>
<sequence>MESCFASPELCRCQWKHPHIKEFLSQKQKIVKVDRTALRWTKELEKITVLLPRPDKYAFDAGRQRSRAQSALRLICLLLLHTSDFLHRDITFSVIKSWIFKYCLTVCHKQTWCPAGQPHGSTWSGSAHSPMGATAEQSVRLCHTVTMVVSRACGNTIVALSGQPDLTTNTCGSHNTQCNSVKEDRDAVIQFAAIASAAAADVMSSSRTLRPEVRVSCLSLQGLGM</sequence>
<name>A0A6A4RUJ5_SCOMX</name>
<comment type="caution">
    <text evidence="1">The sequence shown here is derived from an EMBL/GenBank/DDBJ whole genome shotgun (WGS) entry which is preliminary data.</text>
</comment>
<dbReference type="EMBL" id="VEVO01000022">
    <property type="protein sequence ID" value="KAF0023708.1"/>
    <property type="molecule type" value="Genomic_DNA"/>
</dbReference>
<evidence type="ECO:0000313" key="2">
    <source>
        <dbReference type="Proteomes" id="UP000438429"/>
    </source>
</evidence>
<gene>
    <name evidence="1" type="ORF">F2P81_024338</name>
</gene>
<reference evidence="1 2" key="1">
    <citation type="submission" date="2019-06" db="EMBL/GenBank/DDBJ databases">
        <title>Draft genomes of female and male turbot (Scophthalmus maximus).</title>
        <authorList>
            <person name="Xu H."/>
            <person name="Xu X.-W."/>
            <person name="Shao C."/>
            <person name="Chen S."/>
        </authorList>
    </citation>
    <scope>NUCLEOTIDE SEQUENCE [LARGE SCALE GENOMIC DNA]</scope>
    <source>
        <strain evidence="1">Ysfricsl-2016a</strain>
        <tissue evidence="1">Blood</tissue>
    </source>
</reference>